<name>A0ABW5JFS4_9BACT</name>
<dbReference type="InterPro" id="IPR052164">
    <property type="entry name" value="Anthracycline_SecMetBiosynth"/>
</dbReference>
<evidence type="ECO:0000313" key="2">
    <source>
        <dbReference type="EMBL" id="MFD2530876.1"/>
    </source>
</evidence>
<dbReference type="CDD" id="cd07247">
    <property type="entry name" value="SgaA_N_like"/>
    <property type="match status" value="1"/>
</dbReference>
<dbReference type="RefSeq" id="WP_390296856.1">
    <property type="nucleotide sequence ID" value="NZ_JBHULI010000001.1"/>
</dbReference>
<reference evidence="3" key="1">
    <citation type="journal article" date="2019" name="Int. J. Syst. Evol. Microbiol.">
        <title>The Global Catalogue of Microorganisms (GCM) 10K type strain sequencing project: providing services to taxonomists for standard genome sequencing and annotation.</title>
        <authorList>
            <consortium name="The Broad Institute Genomics Platform"/>
            <consortium name="The Broad Institute Genome Sequencing Center for Infectious Disease"/>
            <person name="Wu L."/>
            <person name="Ma J."/>
        </authorList>
    </citation>
    <scope>NUCLEOTIDE SEQUENCE [LARGE SCALE GENOMIC DNA]</scope>
    <source>
        <strain evidence="3">KCTC 52042</strain>
    </source>
</reference>
<protein>
    <submittedName>
        <fullName evidence="2">VOC family protein</fullName>
    </submittedName>
</protein>
<dbReference type="InterPro" id="IPR037523">
    <property type="entry name" value="VOC_core"/>
</dbReference>
<dbReference type="Proteomes" id="UP001597460">
    <property type="component" value="Unassembled WGS sequence"/>
</dbReference>
<dbReference type="Gene3D" id="3.10.180.10">
    <property type="entry name" value="2,3-Dihydroxybiphenyl 1,2-Dioxygenase, domain 1"/>
    <property type="match status" value="1"/>
</dbReference>
<proteinExistence type="predicted"/>
<evidence type="ECO:0000313" key="3">
    <source>
        <dbReference type="Proteomes" id="UP001597460"/>
    </source>
</evidence>
<comment type="caution">
    <text evidence="2">The sequence shown here is derived from an EMBL/GenBank/DDBJ whole genome shotgun (WGS) entry which is preliminary data.</text>
</comment>
<dbReference type="SUPFAM" id="SSF54593">
    <property type="entry name" value="Glyoxalase/Bleomycin resistance protein/Dihydroxybiphenyl dioxygenase"/>
    <property type="match status" value="1"/>
</dbReference>
<accession>A0ABW5JFS4</accession>
<feature type="domain" description="VOC" evidence="1">
    <location>
        <begin position="4"/>
        <end position="124"/>
    </location>
</feature>
<dbReference type="Pfam" id="PF00903">
    <property type="entry name" value="Glyoxalase"/>
    <property type="match status" value="1"/>
</dbReference>
<evidence type="ECO:0000259" key="1">
    <source>
        <dbReference type="PROSITE" id="PS51819"/>
    </source>
</evidence>
<dbReference type="InterPro" id="IPR029068">
    <property type="entry name" value="Glyas_Bleomycin-R_OHBP_Dase"/>
</dbReference>
<dbReference type="PANTHER" id="PTHR33993">
    <property type="entry name" value="GLYOXALASE-RELATED"/>
    <property type="match status" value="1"/>
</dbReference>
<keyword evidence="3" id="KW-1185">Reference proteome</keyword>
<dbReference type="EMBL" id="JBHULI010000001">
    <property type="protein sequence ID" value="MFD2530876.1"/>
    <property type="molecule type" value="Genomic_DNA"/>
</dbReference>
<dbReference type="InterPro" id="IPR004360">
    <property type="entry name" value="Glyas_Fos-R_dOase_dom"/>
</dbReference>
<gene>
    <name evidence="2" type="ORF">ACFSVN_00270</name>
</gene>
<dbReference type="PANTHER" id="PTHR33993:SF2">
    <property type="entry name" value="VOC DOMAIN-CONTAINING PROTEIN"/>
    <property type="match status" value="1"/>
</dbReference>
<dbReference type="PROSITE" id="PS51819">
    <property type="entry name" value="VOC"/>
    <property type="match status" value="1"/>
</dbReference>
<organism evidence="2 3">
    <name type="scientific">Gracilimonas halophila</name>
    <dbReference type="NCBI Taxonomy" id="1834464"/>
    <lineage>
        <taxon>Bacteria</taxon>
        <taxon>Pseudomonadati</taxon>
        <taxon>Balneolota</taxon>
        <taxon>Balneolia</taxon>
        <taxon>Balneolales</taxon>
        <taxon>Balneolaceae</taxon>
        <taxon>Gracilimonas</taxon>
    </lineage>
</organism>
<sequence>MKNAINWFEIPATDIERAKKFYENIFSFEMHELDIGDGLRMALFPAESGTVGGTIIQNEDWYKPSDSKGPLLYLNANPDLQTVLDRLEAAGGTVNIPKRLITEENGYMAVIIDSEGNRVALHSNE</sequence>